<protein>
    <submittedName>
        <fullName evidence="1">Uncharacterized protein</fullName>
    </submittedName>
</protein>
<name>R9ZZZ3_9CAUD</name>
<dbReference type="Proteomes" id="UP000014725">
    <property type="component" value="Segment"/>
</dbReference>
<keyword evidence="2" id="KW-1185">Reference proteome</keyword>
<dbReference type="EMBL" id="KC821624">
    <property type="protein sequence ID" value="AGO48904.1"/>
    <property type="molecule type" value="Genomic_DNA"/>
</dbReference>
<dbReference type="GeneID" id="16797473"/>
<proteinExistence type="predicted"/>
<reference evidence="1 2" key="1">
    <citation type="journal article" date="2013" name="Proc. Natl. Acad. Sci. U.S.A.">
        <title>Twelve previously unknown phage genera are ubiquitous in global oceans.</title>
        <authorList>
            <person name="Holmfeldt K."/>
            <person name="Solonenko N."/>
            <person name="Shah M."/>
            <person name="Corrier K."/>
            <person name="Riemann L."/>
            <person name="Verberkmoes N.C."/>
            <person name="Sullivan M.B."/>
        </authorList>
    </citation>
    <scope>NUCLEOTIDE SEQUENCE [LARGE SCALE GENOMIC DNA]</scope>
    <source>
        <strain evidence="1">Phi14:2</strain>
    </source>
</reference>
<organism evidence="1 2">
    <name type="scientific">Cellulophaga phage phi14:2</name>
    <dbReference type="NCBI Taxonomy" id="1327990"/>
    <lineage>
        <taxon>Viruses</taxon>
        <taxon>Duplodnaviria</taxon>
        <taxon>Heunggongvirae</taxon>
        <taxon>Uroviricota</taxon>
        <taxon>Caudoviricetes</taxon>
        <taxon>Crassvirales</taxon>
        <taxon>Steigviridae</taxon>
        <taxon>Asinivirinae</taxon>
        <taxon>Akihdevirus</taxon>
        <taxon>Akihdevirus balticus</taxon>
    </lineage>
</organism>
<reference evidence="2" key="2">
    <citation type="submission" date="2013-03" db="EMBL/GenBank/DDBJ databases">
        <title>The Cellulophaga phages: a novel, diverse, and globally ubiquitous model system.</title>
        <authorList>
            <person name="Holmfeldt K."/>
            <person name="Solonenko N."/>
            <person name="Shah M."/>
            <person name="Corrier K."/>
            <person name="Riemann L."/>
            <person name="VerBerkmoes N.C."/>
            <person name="Sullivan M.B."/>
        </authorList>
    </citation>
    <scope>NUCLEOTIDE SEQUENCE [LARGE SCALE GENOMIC DNA]</scope>
</reference>
<dbReference type="KEGG" id="vg:16797473"/>
<evidence type="ECO:0000313" key="2">
    <source>
        <dbReference type="Proteomes" id="UP000014725"/>
    </source>
</evidence>
<accession>R9ZZZ3</accession>
<sequence length="88" mass="10552">MAILNRMPRLYTPYQDKRNFKKLLNSNGDYSKIRVTFKFADGSEKEMEHDPDFYMNEGKPILLYRVVEKLNTLKHEFQAIEYSMQIVN</sequence>
<gene>
    <name evidence="1" type="ORF">Phi14:2_gp026</name>
</gene>
<evidence type="ECO:0000313" key="1">
    <source>
        <dbReference type="EMBL" id="AGO48904.1"/>
    </source>
</evidence>